<dbReference type="Gene3D" id="3.40.50.300">
    <property type="entry name" value="P-loop containing nucleotide triphosphate hydrolases"/>
    <property type="match status" value="1"/>
</dbReference>
<keyword evidence="6 14" id="KW-0378">Hydrolase</keyword>
<accession>A0ABU2ZJD3</accession>
<evidence type="ECO:0000256" key="12">
    <source>
        <dbReference type="ARBA" id="ARBA00048954"/>
    </source>
</evidence>
<comment type="subunit">
    <text evidence="2">Homohexamer.</text>
</comment>
<dbReference type="PANTHER" id="PTHR30153:SF2">
    <property type="entry name" value="REPLICATIVE DNA HELICASE"/>
    <property type="match status" value="1"/>
</dbReference>
<dbReference type="SUPFAM" id="SSF52540">
    <property type="entry name" value="P-loop containing nucleoside triphosphate hydrolases"/>
    <property type="match status" value="1"/>
</dbReference>
<name>A0ABU2ZJD3_9SPHN</name>
<reference evidence="16 17" key="1">
    <citation type="submission" date="2023-09" db="EMBL/GenBank/DDBJ databases">
        <authorList>
            <person name="Rey-Velasco X."/>
        </authorList>
    </citation>
    <scope>NUCLEOTIDE SEQUENCE [LARGE SCALE GENOMIC DNA]</scope>
    <source>
        <strain evidence="16 17">F390</strain>
    </source>
</reference>
<keyword evidence="17" id="KW-1185">Reference proteome</keyword>
<evidence type="ECO:0000256" key="11">
    <source>
        <dbReference type="ARBA" id="ARBA00044932"/>
    </source>
</evidence>
<evidence type="ECO:0000256" key="7">
    <source>
        <dbReference type="ARBA" id="ARBA00022806"/>
    </source>
</evidence>
<evidence type="ECO:0000256" key="4">
    <source>
        <dbReference type="ARBA" id="ARBA00022705"/>
    </source>
</evidence>
<dbReference type="EC" id="5.6.2.3" evidence="13 14"/>
<evidence type="ECO:0000256" key="14">
    <source>
        <dbReference type="RuleBase" id="RU362085"/>
    </source>
</evidence>
<dbReference type="InterPro" id="IPR007694">
    <property type="entry name" value="DNA_helicase_DnaB-like_C"/>
</dbReference>
<dbReference type="NCBIfam" id="TIGR00665">
    <property type="entry name" value="DnaB"/>
    <property type="match status" value="1"/>
</dbReference>
<evidence type="ECO:0000313" key="16">
    <source>
        <dbReference type="EMBL" id="MDT0576138.1"/>
    </source>
</evidence>
<evidence type="ECO:0000256" key="9">
    <source>
        <dbReference type="ARBA" id="ARBA00023125"/>
    </source>
</evidence>
<dbReference type="CDD" id="cd00984">
    <property type="entry name" value="DnaB_C"/>
    <property type="match status" value="1"/>
</dbReference>
<dbReference type="InterPro" id="IPR007693">
    <property type="entry name" value="DNA_helicase_DnaB-like_N"/>
</dbReference>
<keyword evidence="4 14" id="KW-0235">DNA replication</keyword>
<keyword evidence="8 14" id="KW-0067">ATP-binding</keyword>
<dbReference type="PANTHER" id="PTHR30153">
    <property type="entry name" value="REPLICATIVE DNA HELICASE DNAB"/>
    <property type="match status" value="1"/>
</dbReference>
<comment type="function">
    <text evidence="11 14">The main replicative DNA helicase, it participates in initiation and elongation during chromosome replication. Travels ahead of the DNA replisome, separating dsDNA into templates for DNA synthesis. A processive ATP-dependent 5'-3' DNA helicase it has DNA-dependent ATPase activity.</text>
</comment>
<comment type="caution">
    <text evidence="16">The sequence shown here is derived from an EMBL/GenBank/DDBJ whole genome shotgun (WGS) entry which is preliminary data.</text>
</comment>
<dbReference type="PROSITE" id="PS51199">
    <property type="entry name" value="SF4_HELICASE"/>
    <property type="match status" value="1"/>
</dbReference>
<sequence>MATSGMTLLRPSQGDIESRALPSNVEAEAAFLGAILIDNSVMEELPKQLIPEHFFEPLHARIYERILHLADRKAVVTPVTLKPYFEADEGLKALGGVNYLAQLTADGQGLIAPRVLAEQIYELALLRELVAVGRQLVTDALDTSEDVNPMGQIERAESALYRVAEGAATGTETQTFAAVSRMSIKLIEQAFNSGGHVSGVTTGLTSINEKIGGLKNSDLLILAGRPGMGKTALATNIAFNAANRFRRDVADGIDGSESVGAAVAFFSLEMSADQLATRILAEQSGISSENLRMGKISRDDFGALSRASQELVALPLYIDDTPALTIAALRARARRLKRRHDIGLIVVDYLQLLQGSGRANDNRVNEISEISRGLKTLAKELDVPVLALSQLSRAVEQREDKKPMLSDLRESGSIEQDADIVLFVFREDYYVAAKEPKRPVESDDVKTHEAHASWAAEMERVYGLAELIVAKQRHGSTGKVRMRFEPRITRFSDLAPDSYAHSYD</sequence>
<dbReference type="NCBIfam" id="NF006606">
    <property type="entry name" value="PRK09165.1"/>
    <property type="match status" value="1"/>
</dbReference>
<dbReference type="Proteomes" id="UP001259803">
    <property type="component" value="Unassembled WGS sequence"/>
</dbReference>
<gene>
    <name evidence="16" type="ORF">RM533_08050</name>
</gene>
<dbReference type="RefSeq" id="WP_311340711.1">
    <property type="nucleotide sequence ID" value="NZ_JAVRHS010000005.1"/>
</dbReference>
<protein>
    <recommendedName>
        <fullName evidence="13 14">Replicative DNA helicase</fullName>
        <ecNumber evidence="13 14">5.6.2.3</ecNumber>
    </recommendedName>
</protein>
<proteinExistence type="inferred from homology"/>
<keyword evidence="9 14" id="KW-0238">DNA-binding</keyword>
<keyword evidence="7 14" id="KW-0347">Helicase</keyword>
<dbReference type="InterPro" id="IPR003593">
    <property type="entry name" value="AAA+_ATPase"/>
</dbReference>
<evidence type="ECO:0000256" key="2">
    <source>
        <dbReference type="ARBA" id="ARBA00011643"/>
    </source>
</evidence>
<dbReference type="InterPro" id="IPR036185">
    <property type="entry name" value="DNA_heli_DnaB-like_N_sf"/>
</dbReference>
<dbReference type="GO" id="GO:0003678">
    <property type="term" value="F:DNA helicase activity"/>
    <property type="evidence" value="ECO:0007669"/>
    <property type="project" value="UniProtKB-EC"/>
</dbReference>
<evidence type="ECO:0000256" key="5">
    <source>
        <dbReference type="ARBA" id="ARBA00022741"/>
    </source>
</evidence>
<dbReference type="SUPFAM" id="SSF48024">
    <property type="entry name" value="N-terminal domain of DnaB helicase"/>
    <property type="match status" value="1"/>
</dbReference>
<dbReference type="GO" id="GO:0016787">
    <property type="term" value="F:hydrolase activity"/>
    <property type="evidence" value="ECO:0007669"/>
    <property type="project" value="UniProtKB-KW"/>
</dbReference>
<dbReference type="SMART" id="SM00382">
    <property type="entry name" value="AAA"/>
    <property type="match status" value="1"/>
</dbReference>
<evidence type="ECO:0000313" key="17">
    <source>
        <dbReference type="Proteomes" id="UP001259803"/>
    </source>
</evidence>
<keyword evidence="10" id="KW-0413">Isomerase</keyword>
<evidence type="ECO:0000259" key="15">
    <source>
        <dbReference type="PROSITE" id="PS51199"/>
    </source>
</evidence>
<dbReference type="InterPro" id="IPR007692">
    <property type="entry name" value="DNA_helicase_DnaB"/>
</dbReference>
<dbReference type="EMBL" id="JAVRHS010000005">
    <property type="protein sequence ID" value="MDT0576138.1"/>
    <property type="molecule type" value="Genomic_DNA"/>
</dbReference>
<organism evidence="16 17">
    <name type="scientific">Croceicoccus esteveae</name>
    <dbReference type="NCBI Taxonomy" id="3075597"/>
    <lineage>
        <taxon>Bacteria</taxon>
        <taxon>Pseudomonadati</taxon>
        <taxon>Pseudomonadota</taxon>
        <taxon>Alphaproteobacteria</taxon>
        <taxon>Sphingomonadales</taxon>
        <taxon>Erythrobacteraceae</taxon>
        <taxon>Croceicoccus</taxon>
    </lineage>
</organism>
<dbReference type="Pfam" id="PF03796">
    <property type="entry name" value="DnaB_C"/>
    <property type="match status" value="1"/>
</dbReference>
<keyword evidence="5 14" id="KW-0547">Nucleotide-binding</keyword>
<evidence type="ECO:0000256" key="6">
    <source>
        <dbReference type="ARBA" id="ARBA00022801"/>
    </source>
</evidence>
<dbReference type="Gene3D" id="1.10.860.10">
    <property type="entry name" value="DNAb Helicase, Chain A"/>
    <property type="match status" value="1"/>
</dbReference>
<evidence type="ECO:0000256" key="13">
    <source>
        <dbReference type="NCBIfam" id="TIGR00665"/>
    </source>
</evidence>
<comment type="catalytic activity">
    <reaction evidence="12 14">
        <text>ATP + H2O = ADP + phosphate + H(+)</text>
        <dbReference type="Rhea" id="RHEA:13065"/>
        <dbReference type="ChEBI" id="CHEBI:15377"/>
        <dbReference type="ChEBI" id="CHEBI:15378"/>
        <dbReference type="ChEBI" id="CHEBI:30616"/>
        <dbReference type="ChEBI" id="CHEBI:43474"/>
        <dbReference type="ChEBI" id="CHEBI:456216"/>
        <dbReference type="EC" id="5.6.2.3"/>
    </reaction>
</comment>
<evidence type="ECO:0000256" key="8">
    <source>
        <dbReference type="ARBA" id="ARBA00022840"/>
    </source>
</evidence>
<dbReference type="Pfam" id="PF00772">
    <property type="entry name" value="DnaB"/>
    <property type="match status" value="1"/>
</dbReference>
<comment type="similarity">
    <text evidence="1 14">Belongs to the helicase family. DnaB subfamily.</text>
</comment>
<evidence type="ECO:0000256" key="10">
    <source>
        <dbReference type="ARBA" id="ARBA00023235"/>
    </source>
</evidence>
<evidence type="ECO:0000256" key="3">
    <source>
        <dbReference type="ARBA" id="ARBA00022515"/>
    </source>
</evidence>
<feature type="domain" description="SF4 helicase" evidence="15">
    <location>
        <begin position="193"/>
        <end position="498"/>
    </location>
</feature>
<dbReference type="InterPro" id="IPR027417">
    <property type="entry name" value="P-loop_NTPase"/>
</dbReference>
<dbReference type="InterPro" id="IPR016136">
    <property type="entry name" value="DNA_helicase_N/primase_C"/>
</dbReference>
<evidence type="ECO:0000256" key="1">
    <source>
        <dbReference type="ARBA" id="ARBA00008428"/>
    </source>
</evidence>
<keyword evidence="3 14" id="KW-0639">Primosome</keyword>